<dbReference type="InterPro" id="IPR036388">
    <property type="entry name" value="WH-like_DNA-bd_sf"/>
</dbReference>
<dbReference type="InterPro" id="IPR002514">
    <property type="entry name" value="Transposase_8"/>
</dbReference>
<comment type="similarity">
    <text evidence="1">Belongs to the transposase 8 family.</text>
</comment>
<dbReference type="NCBIfam" id="NF047595">
    <property type="entry name" value="IS66_ISRel24_TnpA"/>
    <property type="match status" value="1"/>
</dbReference>
<dbReference type="KEGG" id="nao:Y958_24115"/>
<name>A0A248JZ77_9PROT</name>
<accession>A0A248JZ77</accession>
<dbReference type="InterPro" id="IPR010921">
    <property type="entry name" value="Trp_repressor/repl_initiator"/>
</dbReference>
<dbReference type="PANTHER" id="PTHR37936">
    <property type="entry name" value="TRANSPOSASE INSC FOR INSERTION ELEMENT IS2A-RELATED"/>
    <property type="match status" value="1"/>
</dbReference>
<evidence type="ECO:0000313" key="3">
    <source>
        <dbReference type="Proteomes" id="UP000197153"/>
    </source>
</evidence>
<dbReference type="SUPFAM" id="SSF48295">
    <property type="entry name" value="TrpR-like"/>
    <property type="match status" value="1"/>
</dbReference>
<dbReference type="GO" id="GO:0043565">
    <property type="term" value="F:sequence-specific DNA binding"/>
    <property type="evidence" value="ECO:0007669"/>
    <property type="project" value="InterPro"/>
</dbReference>
<dbReference type="PANTHER" id="PTHR37936:SF3">
    <property type="entry name" value="TRANSPOSASE INSC FOR INSERTION ELEMENT IS2A-RELATED"/>
    <property type="match status" value="1"/>
</dbReference>
<protein>
    <submittedName>
        <fullName evidence="2">Transposase</fullName>
    </submittedName>
</protein>
<dbReference type="AlphaFoldDB" id="A0A248JZ77"/>
<evidence type="ECO:0000256" key="1">
    <source>
        <dbReference type="ARBA" id="ARBA00009964"/>
    </source>
</evidence>
<dbReference type="EMBL" id="CP022112">
    <property type="protein sequence ID" value="ASG24027.1"/>
    <property type="molecule type" value="Genomic_DNA"/>
</dbReference>
<gene>
    <name evidence="2" type="ORF">Y958_24115</name>
</gene>
<reference evidence="2 3" key="1">
    <citation type="submission" date="2017-06" db="EMBL/GenBank/DDBJ databases">
        <title>Complete genome sequence of Nitrospirillum amazonense strain CBAmC, an endophytic nitrogen-fixing and plant growth-promoting bacterium, isolated from sugarcane.</title>
        <authorList>
            <person name="Schwab S."/>
            <person name="dos Santos Teixeira K.R."/>
            <person name="Simoes Araujo J.L."/>
            <person name="Soares Vidal M."/>
            <person name="Borges de Freitas H.R."/>
            <person name="Rivello Crivelaro A.L."/>
            <person name="Bueno de Camargo Nunes A."/>
            <person name="dos Santos C.M."/>
            <person name="Palmeira da Silva Rosa D."/>
            <person name="da Silva Padilha D."/>
            <person name="da Silva E."/>
            <person name="Araujo Terra L."/>
            <person name="Soares Mendes V."/>
            <person name="Farinelli L."/>
            <person name="Magalhaes Cruz L."/>
            <person name="Baldani J.I."/>
        </authorList>
    </citation>
    <scope>NUCLEOTIDE SEQUENCE [LARGE SCALE GENOMIC DNA]</scope>
    <source>
        <strain evidence="2 3">CBAmC</strain>
    </source>
</reference>
<dbReference type="Gene3D" id="1.10.10.10">
    <property type="entry name" value="Winged helix-like DNA-binding domain superfamily/Winged helix DNA-binding domain"/>
    <property type="match status" value="1"/>
</dbReference>
<evidence type="ECO:0000313" key="2">
    <source>
        <dbReference type="EMBL" id="ASG24027.1"/>
    </source>
</evidence>
<keyword evidence="3" id="KW-1185">Reference proteome</keyword>
<dbReference type="GO" id="GO:0006313">
    <property type="term" value="P:DNA transposition"/>
    <property type="evidence" value="ECO:0007669"/>
    <property type="project" value="InterPro"/>
</dbReference>
<dbReference type="Proteomes" id="UP000197153">
    <property type="component" value="Chromosome 3"/>
</dbReference>
<dbReference type="RefSeq" id="WP_088874481.1">
    <property type="nucleotide sequence ID" value="NZ_CP022112.1"/>
</dbReference>
<sequence length="129" mass="13930">MAGATLLARRRRWTTEEKAALLAEVDAAGGKVPVVAERYGLPRSLIYNWRAAQKAAAAFRSEAPLEFLPLGTVADAESPPPEAEAVVPWERSRSGLIEVELPSGVRLRVDTSVNEKALSRVVRALKAAL</sequence>
<dbReference type="GO" id="GO:0004803">
    <property type="term" value="F:transposase activity"/>
    <property type="evidence" value="ECO:0007669"/>
    <property type="project" value="InterPro"/>
</dbReference>
<proteinExistence type="inferred from homology"/>
<organism evidence="2 3">
    <name type="scientific">Nitrospirillum viridazoti CBAmc</name>
    <dbReference type="NCBI Taxonomy" id="1441467"/>
    <lineage>
        <taxon>Bacteria</taxon>
        <taxon>Pseudomonadati</taxon>
        <taxon>Pseudomonadota</taxon>
        <taxon>Alphaproteobacteria</taxon>
        <taxon>Rhodospirillales</taxon>
        <taxon>Azospirillaceae</taxon>
        <taxon>Nitrospirillum</taxon>
        <taxon>Nitrospirillum viridazoti</taxon>
    </lineage>
</organism>
<dbReference type="Pfam" id="PF01527">
    <property type="entry name" value="HTH_Tnp_1"/>
    <property type="match status" value="1"/>
</dbReference>